<dbReference type="eggNOG" id="ENOG502QS5U">
    <property type="taxonomic scope" value="Eukaryota"/>
</dbReference>
<dbReference type="GeneID" id="20088924"/>
<organism evidence="2">
    <name type="scientific">Aphanomyces invadans</name>
    <dbReference type="NCBI Taxonomy" id="157072"/>
    <lineage>
        <taxon>Eukaryota</taxon>
        <taxon>Sar</taxon>
        <taxon>Stramenopiles</taxon>
        <taxon>Oomycota</taxon>
        <taxon>Saprolegniomycetes</taxon>
        <taxon>Saprolegniales</taxon>
        <taxon>Verrucalvaceae</taxon>
        <taxon>Aphanomyces</taxon>
    </lineage>
</organism>
<dbReference type="VEuPathDB" id="FungiDB:H310_11874"/>
<dbReference type="InterPro" id="IPR024445">
    <property type="entry name" value="Tnp_ISXO2-like"/>
</dbReference>
<gene>
    <name evidence="2" type="ORF">H310_11874</name>
</gene>
<dbReference type="PANTHER" id="PTHR47163">
    <property type="entry name" value="DDE_TNP_IS1595 DOMAIN-CONTAINING PROTEIN"/>
    <property type="match status" value="1"/>
</dbReference>
<dbReference type="EMBL" id="KI913985">
    <property type="protein sequence ID" value="ETV94613.1"/>
    <property type="molecule type" value="Genomic_DNA"/>
</dbReference>
<dbReference type="InterPro" id="IPR053164">
    <property type="entry name" value="IS1016-like_transposase"/>
</dbReference>
<dbReference type="SMART" id="SM01126">
    <property type="entry name" value="DDE_Tnp_IS1595"/>
    <property type="match status" value="1"/>
</dbReference>
<dbReference type="PANTHER" id="PTHR47163:SF2">
    <property type="entry name" value="SI:DKEY-17M8.2"/>
    <property type="match status" value="1"/>
</dbReference>
<evidence type="ECO:0000313" key="2">
    <source>
        <dbReference type="EMBL" id="ETV94613.1"/>
    </source>
</evidence>
<protein>
    <recommendedName>
        <fullName evidence="1">ISXO2-like transposase domain-containing protein</fullName>
    </recommendedName>
</protein>
<proteinExistence type="predicted"/>
<evidence type="ECO:0000259" key="1">
    <source>
        <dbReference type="SMART" id="SM01126"/>
    </source>
</evidence>
<dbReference type="RefSeq" id="XP_008876928.1">
    <property type="nucleotide sequence ID" value="XM_008878706.1"/>
</dbReference>
<dbReference type="OrthoDB" id="108710at2759"/>
<sequence>MRHWALGRLVSDVIEDFDVSSRTASDWYSFCRDVCSSEILTVSCEMKIGGVGSFVEIDETSLKKSKYNCRKRHLECWRFGGVDRTTKKWFAVRTYEDRTKRTLSALIRKHVRPGTLIMSDKFGSYVSSIEEYTLANNPTLARMGYSHQWVNHSENFVNPINGAHTQSVEGVWEVRVNQYN</sequence>
<feature type="domain" description="ISXO2-like transposase" evidence="1">
    <location>
        <begin position="47"/>
        <end position="180"/>
    </location>
</feature>
<dbReference type="Pfam" id="PF12762">
    <property type="entry name" value="DDE_Tnp_IS1595"/>
    <property type="match status" value="1"/>
</dbReference>
<accession>A0A024TKP3</accession>
<reference evidence="2" key="1">
    <citation type="submission" date="2013-12" db="EMBL/GenBank/DDBJ databases">
        <title>The Genome Sequence of Aphanomyces invadans NJM9701.</title>
        <authorList>
            <consortium name="The Broad Institute Genomics Platform"/>
            <person name="Russ C."/>
            <person name="Tyler B."/>
            <person name="van West P."/>
            <person name="Dieguez-Uribeondo J."/>
            <person name="Young S.K."/>
            <person name="Zeng Q."/>
            <person name="Gargeya S."/>
            <person name="Fitzgerald M."/>
            <person name="Abouelleil A."/>
            <person name="Alvarado L."/>
            <person name="Chapman S.B."/>
            <person name="Gainer-Dewar J."/>
            <person name="Goldberg J."/>
            <person name="Griggs A."/>
            <person name="Gujja S."/>
            <person name="Hansen M."/>
            <person name="Howarth C."/>
            <person name="Imamovic A."/>
            <person name="Ireland A."/>
            <person name="Larimer J."/>
            <person name="McCowan C."/>
            <person name="Murphy C."/>
            <person name="Pearson M."/>
            <person name="Poon T.W."/>
            <person name="Priest M."/>
            <person name="Roberts A."/>
            <person name="Saif S."/>
            <person name="Shea T."/>
            <person name="Sykes S."/>
            <person name="Wortman J."/>
            <person name="Nusbaum C."/>
            <person name="Birren B."/>
        </authorList>
    </citation>
    <scope>NUCLEOTIDE SEQUENCE [LARGE SCALE GENOMIC DNA]</scope>
    <source>
        <strain evidence="2">NJM9701</strain>
    </source>
</reference>
<dbReference type="AlphaFoldDB" id="A0A024TKP3"/>
<name>A0A024TKP3_9STRA</name>